<dbReference type="EMBL" id="JBJHZX010000004">
    <property type="protein sequence ID" value="MFL0194687.1"/>
    <property type="molecule type" value="Genomic_DNA"/>
</dbReference>
<evidence type="ECO:0000259" key="3">
    <source>
        <dbReference type="Pfam" id="PF11761"/>
    </source>
</evidence>
<evidence type="ECO:0000313" key="4">
    <source>
        <dbReference type="EMBL" id="MFL0194687.1"/>
    </source>
</evidence>
<dbReference type="InterPro" id="IPR021744">
    <property type="entry name" value="CbiG_N"/>
</dbReference>
<dbReference type="EC" id="3.7.1.12" evidence="4"/>
<dbReference type="Gene3D" id="3.30.420.180">
    <property type="entry name" value="CobE/GbiG C-terminal domain"/>
    <property type="match status" value="1"/>
</dbReference>
<proteinExistence type="predicted"/>
<dbReference type="NCBIfam" id="NF004466">
    <property type="entry name" value="PRK05788.1-4"/>
    <property type="match status" value="1"/>
</dbReference>
<protein>
    <submittedName>
        <fullName evidence="4">Cobalt-precorrin 5A hydrolase</fullName>
        <ecNumber evidence="4">3.7.1.12</ecNumber>
    </submittedName>
</protein>
<dbReference type="PANTHER" id="PTHR37477">
    <property type="entry name" value="COBALT-PRECORRIN-5A HYDROLASE"/>
    <property type="match status" value="1"/>
</dbReference>
<evidence type="ECO:0000313" key="5">
    <source>
        <dbReference type="Proteomes" id="UP001623660"/>
    </source>
</evidence>
<dbReference type="InterPro" id="IPR052553">
    <property type="entry name" value="CbiG_hydrolase"/>
</dbReference>
<dbReference type="Proteomes" id="UP001623660">
    <property type="component" value="Unassembled WGS sequence"/>
</dbReference>
<dbReference type="PANTHER" id="PTHR37477:SF1">
    <property type="entry name" value="COBALT-PRECORRIN-5A HYDROLASE"/>
    <property type="match status" value="1"/>
</dbReference>
<feature type="domain" description="Cobalamin biosynthesis central region" evidence="3">
    <location>
        <begin position="127"/>
        <end position="190"/>
    </location>
</feature>
<evidence type="ECO:0000259" key="2">
    <source>
        <dbReference type="Pfam" id="PF11760"/>
    </source>
</evidence>
<gene>
    <name evidence="4" type="primary">cbiG</name>
    <name evidence="4" type="ORF">ACJDU8_03735</name>
</gene>
<accession>A0ABW8SG46</accession>
<dbReference type="InterPro" id="IPR036518">
    <property type="entry name" value="CobE/GbiG_C_sf"/>
</dbReference>
<feature type="domain" description="CobE/GbiG C-terminal" evidence="1">
    <location>
        <begin position="209"/>
        <end position="324"/>
    </location>
</feature>
<dbReference type="GO" id="GO:0043779">
    <property type="term" value="F:cobalt-precorrin-5A acetaldehyde-lyase activity"/>
    <property type="evidence" value="ECO:0007669"/>
    <property type="project" value="UniProtKB-EC"/>
</dbReference>
<evidence type="ECO:0000259" key="1">
    <source>
        <dbReference type="Pfam" id="PF01890"/>
    </source>
</evidence>
<dbReference type="InterPro" id="IPR038029">
    <property type="entry name" value="GbiG_N_sf"/>
</dbReference>
<keyword evidence="4" id="KW-0378">Hydrolase</keyword>
<dbReference type="InterPro" id="IPR002750">
    <property type="entry name" value="CobE/GbiG_C"/>
</dbReference>
<dbReference type="Pfam" id="PF01890">
    <property type="entry name" value="CbiG_C"/>
    <property type="match status" value="1"/>
</dbReference>
<name>A0ABW8SG46_9CLOT</name>
<sequence>MNIALISLNKYGDIIGEKINGVIPVNIFSKSKIKNFKITKLAEELIKNYDVIIFISSTGIAVRAIAPFIKNKTEDPAVIVVDILGKYVISLLSGHLGGANEFSEKIAEIINAEAVITTATDNLNLESPDIIAKENKLIIDNMKEAKCISALMVNGENIGFEDEENLIQLPKGYTTDLEIARGIVYVTNKLNYLKGYDNTVKLKLIRKNIIIGIGCRKNYSAETMNGIVREKLKEHNIDERAVKIVASSSVKSEEKAIVELGEFLGAQFRTFSNEDIKTVQYKYKGSKFVEEHIGVKAVCEPCVELSGGKILVSKLNLSGMTLCIGVEVIHNSQCTNYNSQ</sequence>
<dbReference type="InterPro" id="IPR021745">
    <property type="entry name" value="CbiG_mid"/>
</dbReference>
<dbReference type="Pfam" id="PF11760">
    <property type="entry name" value="CbiG_N"/>
    <property type="match status" value="1"/>
</dbReference>
<dbReference type="SUPFAM" id="SSF159672">
    <property type="entry name" value="CbiG N-terminal domain-like"/>
    <property type="match status" value="1"/>
</dbReference>
<organism evidence="4 5">
    <name type="scientific">Candidatus Clostridium eludens</name>
    <dbReference type="NCBI Taxonomy" id="3381663"/>
    <lineage>
        <taxon>Bacteria</taxon>
        <taxon>Bacillati</taxon>
        <taxon>Bacillota</taxon>
        <taxon>Clostridia</taxon>
        <taxon>Eubacteriales</taxon>
        <taxon>Clostridiaceae</taxon>
        <taxon>Clostridium</taxon>
    </lineage>
</organism>
<dbReference type="Gene3D" id="3.40.50.11220">
    <property type="match status" value="1"/>
</dbReference>
<dbReference type="Pfam" id="PF11761">
    <property type="entry name" value="CbiG_mid"/>
    <property type="match status" value="1"/>
</dbReference>
<keyword evidence="5" id="KW-1185">Reference proteome</keyword>
<feature type="domain" description="Cobalamin synthesis G N-terminal" evidence="2">
    <location>
        <begin position="42"/>
        <end position="121"/>
    </location>
</feature>
<reference evidence="4 5" key="1">
    <citation type="submission" date="2024-11" db="EMBL/GenBank/DDBJ databases">
        <authorList>
            <person name="Heng Y.C."/>
            <person name="Lim A.C.H."/>
            <person name="Lee J.K.Y."/>
            <person name="Kittelmann S."/>
        </authorList>
    </citation>
    <scope>NUCLEOTIDE SEQUENCE [LARGE SCALE GENOMIC DNA]</scope>
    <source>
        <strain evidence="4 5">WILCCON 0269</strain>
    </source>
</reference>
<comment type="caution">
    <text evidence="4">The sequence shown here is derived from an EMBL/GenBank/DDBJ whole genome shotgun (WGS) entry which is preliminary data.</text>
</comment>
<dbReference type="RefSeq" id="WP_406790811.1">
    <property type="nucleotide sequence ID" value="NZ_JBJHZX010000004.1"/>
</dbReference>
<dbReference type="SUPFAM" id="SSF159664">
    <property type="entry name" value="CobE/GbiG C-terminal domain-like"/>
    <property type="match status" value="1"/>
</dbReference>